<comment type="similarity">
    <text evidence="2 7">Belongs to the membrane-bound acyltransferase family.</text>
</comment>
<feature type="transmembrane region" description="Helical" evidence="8">
    <location>
        <begin position="193"/>
        <end position="214"/>
    </location>
</feature>
<evidence type="ECO:0000256" key="8">
    <source>
        <dbReference type="SAM" id="Phobius"/>
    </source>
</evidence>
<keyword evidence="10" id="KW-1185">Reference proteome</keyword>
<keyword evidence="4 8" id="KW-0812">Transmembrane</keyword>
<gene>
    <name evidence="9" type="ORF">D7V94_14225</name>
</gene>
<keyword evidence="6 7" id="KW-0472">Membrane</keyword>
<evidence type="ECO:0000256" key="3">
    <source>
        <dbReference type="ARBA" id="ARBA00022475"/>
    </source>
</evidence>
<feature type="transmembrane region" description="Helical" evidence="8">
    <location>
        <begin position="451"/>
        <end position="470"/>
    </location>
</feature>
<dbReference type="InterPro" id="IPR024194">
    <property type="entry name" value="Ac/AlaTfrase_AlgI/DltB"/>
</dbReference>
<dbReference type="PANTHER" id="PTHR13285">
    <property type="entry name" value="ACYLTRANSFERASE"/>
    <property type="match status" value="1"/>
</dbReference>
<comment type="caution">
    <text evidence="9">The sequence shown here is derived from an EMBL/GenBank/DDBJ whole genome shotgun (WGS) entry which is preliminary data.</text>
</comment>
<feature type="transmembrane region" description="Helical" evidence="8">
    <location>
        <begin position="410"/>
        <end position="430"/>
    </location>
</feature>
<feature type="transmembrane region" description="Helical" evidence="8">
    <location>
        <begin position="365"/>
        <end position="390"/>
    </location>
</feature>
<feature type="transmembrane region" description="Helical" evidence="8">
    <location>
        <begin position="34"/>
        <end position="64"/>
    </location>
</feature>
<accession>A0A3A9AV78</accession>
<keyword evidence="3 7" id="KW-1003">Cell membrane</keyword>
<dbReference type="Pfam" id="PF03062">
    <property type="entry name" value="MBOAT"/>
    <property type="match status" value="1"/>
</dbReference>
<dbReference type="EMBL" id="RAYQ01000015">
    <property type="protein sequence ID" value="RKI90275.1"/>
    <property type="molecule type" value="Genomic_DNA"/>
</dbReference>
<dbReference type="Proteomes" id="UP000280696">
    <property type="component" value="Unassembled WGS sequence"/>
</dbReference>
<dbReference type="InterPro" id="IPR028362">
    <property type="entry name" value="AlgI"/>
</dbReference>
<feature type="transmembrane region" description="Helical" evidence="8">
    <location>
        <begin position="123"/>
        <end position="141"/>
    </location>
</feature>
<dbReference type="PIRSF" id="PIRSF016636">
    <property type="entry name" value="AlgI_DltB"/>
    <property type="match status" value="1"/>
</dbReference>
<protein>
    <submittedName>
        <fullName evidence="9">MBOAT family protein</fullName>
    </submittedName>
</protein>
<evidence type="ECO:0000256" key="6">
    <source>
        <dbReference type="ARBA" id="ARBA00023136"/>
    </source>
</evidence>
<feature type="transmembrane region" description="Helical" evidence="8">
    <location>
        <begin position="234"/>
        <end position="257"/>
    </location>
</feature>
<comment type="subcellular location">
    <subcellularLocation>
        <location evidence="1">Cell membrane</location>
        <topology evidence="1">Multi-pass membrane protein</topology>
    </subcellularLocation>
</comment>
<evidence type="ECO:0000313" key="9">
    <source>
        <dbReference type="EMBL" id="RKI90275.1"/>
    </source>
</evidence>
<keyword evidence="5 8" id="KW-1133">Transmembrane helix</keyword>
<dbReference type="InterPro" id="IPR004299">
    <property type="entry name" value="MBOAT_fam"/>
</dbReference>
<dbReference type="AlphaFoldDB" id="A0A3A9AV78"/>
<evidence type="ECO:0000256" key="1">
    <source>
        <dbReference type="ARBA" id="ARBA00004651"/>
    </source>
</evidence>
<evidence type="ECO:0000256" key="2">
    <source>
        <dbReference type="ARBA" id="ARBA00010323"/>
    </source>
</evidence>
<evidence type="ECO:0000313" key="10">
    <source>
        <dbReference type="Proteomes" id="UP000280696"/>
    </source>
</evidence>
<name>A0A3A9AV78_9FIRM</name>
<dbReference type="PIRSF" id="PIRSF500217">
    <property type="entry name" value="AlgI"/>
    <property type="match status" value="1"/>
</dbReference>
<reference evidence="9 10" key="1">
    <citation type="submission" date="2018-09" db="EMBL/GenBank/DDBJ databases">
        <title>Murine metabolic-syndrome-specific gut microbial biobank.</title>
        <authorList>
            <person name="Liu C."/>
        </authorList>
    </citation>
    <scope>NUCLEOTIDE SEQUENCE [LARGE SCALE GENOMIC DNA]</scope>
    <source>
        <strain evidence="9 10">0.1xD8-82</strain>
    </source>
</reference>
<sequence>MTGGIVLFVSAFFLVFLGIVSMLFFLLPVKFRQLILLVSSYVFCGFVEVRALVVLIFISFFTWAAGLKIEKLRVQGRIFFGKTGTVAVTVFFCSLLCGYKYLPSFFRYCGMDSRLPESVAGQFIMPVGLSFYLFQAIGYLVDIYKGKSQAERSFLLLSCHLAFFPKLVSGPIEREQDFLPQLKRLCQVKAWDRGRLSTAFTYMLWGYFMKMVVADRLAVTVGGIFGNPVEFDSFWLLVGVLFYTIQIYCDFAGYSYIAIGCAKIFGLELTHNFKAPYLAGSISDFWRRWHVSLSTWLRDYIYIPLGGNRKGTVRKCINTMIVFLICGMWHGAGINFMIWGLLHGLYSVVETISKKMGWKVKGGRMITFFSVAFAWIFFRADTAGAGFAYIGRMFTAGIHLEEWGKALKALNLSGVEIGVIFLGIAVIWLVDNLCNRKKIHLPVLIQYRENAARYFVFYLLIMTILIFGMYGPGYHAEQFIYMQF</sequence>
<organism evidence="9 10">
    <name type="scientific">Parablautia intestinalis</name>
    <dbReference type="NCBI Taxonomy" id="2320100"/>
    <lineage>
        <taxon>Bacteria</taxon>
        <taxon>Bacillati</taxon>
        <taxon>Bacillota</taxon>
        <taxon>Clostridia</taxon>
        <taxon>Lachnospirales</taxon>
        <taxon>Lachnospiraceae</taxon>
        <taxon>Parablautia</taxon>
    </lineage>
</organism>
<dbReference type="GO" id="GO:0016746">
    <property type="term" value="F:acyltransferase activity"/>
    <property type="evidence" value="ECO:0007669"/>
    <property type="project" value="UniProtKB-KW"/>
</dbReference>
<proteinExistence type="inferred from homology"/>
<dbReference type="InterPro" id="IPR051085">
    <property type="entry name" value="MB_O-acyltransferase"/>
</dbReference>
<evidence type="ECO:0000256" key="7">
    <source>
        <dbReference type="PIRNR" id="PIRNR016636"/>
    </source>
</evidence>
<dbReference type="OrthoDB" id="9805788at2"/>
<keyword evidence="7" id="KW-0808">Transferase</keyword>
<dbReference type="PANTHER" id="PTHR13285:SF18">
    <property type="entry name" value="PROTEIN-CYSTEINE N-PALMITOYLTRANSFERASE RASP"/>
    <property type="match status" value="1"/>
</dbReference>
<dbReference type="GO" id="GO:0005886">
    <property type="term" value="C:plasma membrane"/>
    <property type="evidence" value="ECO:0007669"/>
    <property type="project" value="UniProtKB-SubCell"/>
</dbReference>
<feature type="transmembrane region" description="Helical" evidence="8">
    <location>
        <begin position="84"/>
        <end position="102"/>
    </location>
</feature>
<evidence type="ECO:0000256" key="5">
    <source>
        <dbReference type="ARBA" id="ARBA00022989"/>
    </source>
</evidence>
<dbReference type="GO" id="GO:0042121">
    <property type="term" value="P:alginic acid biosynthetic process"/>
    <property type="evidence" value="ECO:0007669"/>
    <property type="project" value="InterPro"/>
</dbReference>
<feature type="transmembrane region" description="Helical" evidence="8">
    <location>
        <begin position="6"/>
        <end position="27"/>
    </location>
</feature>
<evidence type="ECO:0000256" key="4">
    <source>
        <dbReference type="ARBA" id="ARBA00022692"/>
    </source>
</evidence>
<keyword evidence="7" id="KW-0012">Acyltransferase</keyword>